<dbReference type="InterPro" id="IPR004198">
    <property type="entry name" value="Znf_C5HC2"/>
</dbReference>
<dbReference type="SUPFAM" id="SSF51197">
    <property type="entry name" value="Clavaminate synthase-like"/>
    <property type="match status" value="1"/>
</dbReference>
<name>A0ABR2DLB7_9ROSI</name>
<sequence length="561" mass="64022">MKKDISSNKLHSSERRKRTKTSSSTVLKNRSFMKRETNAMSNPRIMEKYKLSTELEWVDQIPECPVFRPSMEDFKDPLVFLQTIAKQASKYGICKIVSPWKASVPASDVLTKEQRGFEFKAYVQNLRLHQWNLNDMANFLITESTYNYKSFEKMSNRAFAKRFPDQSTGLSHAFLEKQFWLEMARGTATVEYGVNIDGSAFSSDHNDQLGQSNGNLKTLPQLPNCILRLLDYQIPGITSPMLYIGMLFSTFAWHVEDHYLYSINYHHSGAPKTWYGVPGHAATGFETVAREYVYDPDILSHICEDGASALLAEKTTMFPPNILLQHNVPVYKAVQKAGEYVITFPRAYHAGFSQGFNCGEAVNFATGDWFPWGAVAGQVYAHLCKMVILPFEELLCKEAIILSKCLDPAFEESGSRSSIRRSFVRHIESLNGAVRLLHDSMPSITYSSTSQGTIICQLCKRDCYLAFLECDKCFHHTCIFHAINSLGCSCSGKLIVYTQEDIWKVVDAYRVFEESSERRIDQELFLYPLSNISSCIKYAKRNNLQIKDDFKKEQIKENYTS</sequence>
<dbReference type="Proteomes" id="UP001472677">
    <property type="component" value="Unassembled WGS sequence"/>
</dbReference>
<dbReference type="PROSITE" id="PS51184">
    <property type="entry name" value="JMJC"/>
    <property type="match status" value="1"/>
</dbReference>
<evidence type="ECO:0000256" key="1">
    <source>
        <dbReference type="ARBA" id="ARBA00022723"/>
    </source>
</evidence>
<evidence type="ECO:0000259" key="5">
    <source>
        <dbReference type="PROSITE" id="PS51184"/>
    </source>
</evidence>
<proteinExistence type="predicted"/>
<dbReference type="SMART" id="SM00545">
    <property type="entry name" value="JmjN"/>
    <property type="match status" value="1"/>
</dbReference>
<keyword evidence="2" id="KW-0408">Iron</keyword>
<evidence type="ECO:0000313" key="7">
    <source>
        <dbReference type="Proteomes" id="UP001472677"/>
    </source>
</evidence>
<gene>
    <name evidence="6" type="ORF">V6N12_014456</name>
</gene>
<comment type="caution">
    <text evidence="6">The sequence shown here is derived from an EMBL/GenBank/DDBJ whole genome shotgun (WGS) entry which is preliminary data.</text>
</comment>
<evidence type="ECO:0000256" key="2">
    <source>
        <dbReference type="ARBA" id="ARBA00023004"/>
    </source>
</evidence>
<evidence type="ECO:0000256" key="3">
    <source>
        <dbReference type="SAM" id="MobiDB-lite"/>
    </source>
</evidence>
<reference evidence="6 7" key="1">
    <citation type="journal article" date="2024" name="G3 (Bethesda)">
        <title>Genome assembly of Hibiscus sabdariffa L. provides insights into metabolisms of medicinal natural products.</title>
        <authorList>
            <person name="Kim T."/>
        </authorList>
    </citation>
    <scope>NUCLEOTIDE SEQUENCE [LARGE SCALE GENOMIC DNA]</scope>
    <source>
        <strain evidence="6">TK-2024</strain>
        <tissue evidence="6">Old leaves</tissue>
    </source>
</reference>
<dbReference type="PANTHER" id="PTHR10694:SF33">
    <property type="entry name" value="LYSINE-SPECIFIC DEMETHYLASE 5"/>
    <property type="match status" value="1"/>
</dbReference>
<keyword evidence="7" id="KW-1185">Reference proteome</keyword>
<feature type="domain" description="JmjC" evidence="5">
    <location>
        <begin position="211"/>
        <end position="381"/>
    </location>
</feature>
<dbReference type="Pfam" id="PF02375">
    <property type="entry name" value="JmjN"/>
    <property type="match status" value="1"/>
</dbReference>
<protein>
    <submittedName>
        <fullName evidence="6">Uncharacterized protein</fullName>
    </submittedName>
</protein>
<evidence type="ECO:0000313" key="6">
    <source>
        <dbReference type="EMBL" id="KAK8541835.1"/>
    </source>
</evidence>
<dbReference type="PROSITE" id="PS51183">
    <property type="entry name" value="JMJN"/>
    <property type="match status" value="1"/>
</dbReference>
<dbReference type="Pfam" id="PF02928">
    <property type="entry name" value="zf-C5HC2"/>
    <property type="match status" value="1"/>
</dbReference>
<evidence type="ECO:0000259" key="4">
    <source>
        <dbReference type="PROSITE" id="PS51183"/>
    </source>
</evidence>
<feature type="region of interest" description="Disordered" evidence="3">
    <location>
        <begin position="1"/>
        <end position="27"/>
    </location>
</feature>
<feature type="domain" description="JmjN" evidence="4">
    <location>
        <begin position="64"/>
        <end position="105"/>
    </location>
</feature>
<keyword evidence="1" id="KW-0479">Metal-binding</keyword>
<dbReference type="Gene3D" id="2.60.120.650">
    <property type="entry name" value="Cupin"/>
    <property type="match status" value="1"/>
</dbReference>
<dbReference type="InterPro" id="IPR003349">
    <property type="entry name" value="JmjN"/>
</dbReference>
<dbReference type="SMART" id="SM00558">
    <property type="entry name" value="JmjC"/>
    <property type="match status" value="1"/>
</dbReference>
<dbReference type="InterPro" id="IPR003347">
    <property type="entry name" value="JmjC_dom"/>
</dbReference>
<accession>A0ABR2DLB7</accession>
<dbReference type="PANTHER" id="PTHR10694">
    <property type="entry name" value="LYSINE-SPECIFIC DEMETHYLASE"/>
    <property type="match status" value="1"/>
</dbReference>
<dbReference type="Pfam" id="PF02373">
    <property type="entry name" value="JmjC"/>
    <property type="match status" value="1"/>
</dbReference>
<organism evidence="6 7">
    <name type="scientific">Hibiscus sabdariffa</name>
    <name type="common">roselle</name>
    <dbReference type="NCBI Taxonomy" id="183260"/>
    <lineage>
        <taxon>Eukaryota</taxon>
        <taxon>Viridiplantae</taxon>
        <taxon>Streptophyta</taxon>
        <taxon>Embryophyta</taxon>
        <taxon>Tracheophyta</taxon>
        <taxon>Spermatophyta</taxon>
        <taxon>Magnoliopsida</taxon>
        <taxon>eudicotyledons</taxon>
        <taxon>Gunneridae</taxon>
        <taxon>Pentapetalae</taxon>
        <taxon>rosids</taxon>
        <taxon>malvids</taxon>
        <taxon>Malvales</taxon>
        <taxon>Malvaceae</taxon>
        <taxon>Malvoideae</taxon>
        <taxon>Hibiscus</taxon>
    </lineage>
</organism>
<dbReference type="EMBL" id="JBBPBM010000024">
    <property type="protein sequence ID" value="KAK8541835.1"/>
    <property type="molecule type" value="Genomic_DNA"/>
</dbReference>